<dbReference type="SMART" id="SM00933">
    <property type="entry name" value="NurA"/>
    <property type="match status" value="1"/>
</dbReference>
<accession>A0A101GKT9</accession>
<dbReference type="EMBL" id="LGGD01000246">
    <property type="protein sequence ID" value="KUK60260.1"/>
    <property type="molecule type" value="Genomic_DNA"/>
</dbReference>
<comment type="caution">
    <text evidence="2">The sequence shown here is derived from an EMBL/GenBank/DDBJ whole genome shotgun (WGS) entry which is preliminary data.</text>
</comment>
<dbReference type="PATRIC" id="fig|2198.4.peg.113"/>
<organism evidence="2 3">
    <name type="scientific">Methanoculleus marisnigri</name>
    <dbReference type="NCBI Taxonomy" id="2198"/>
    <lineage>
        <taxon>Archaea</taxon>
        <taxon>Methanobacteriati</taxon>
        <taxon>Methanobacteriota</taxon>
        <taxon>Stenosarchaea group</taxon>
        <taxon>Methanomicrobia</taxon>
        <taxon>Methanomicrobiales</taxon>
        <taxon>Methanomicrobiaceae</taxon>
        <taxon>Methanoculleus</taxon>
    </lineage>
</organism>
<dbReference type="InterPro" id="IPR018977">
    <property type="entry name" value="NurA_domain"/>
</dbReference>
<evidence type="ECO:0000313" key="2">
    <source>
        <dbReference type="EMBL" id="KUK60260.1"/>
    </source>
</evidence>
<proteinExistence type="predicted"/>
<feature type="domain" description="NurA" evidence="1">
    <location>
        <begin position="51"/>
        <end position="306"/>
    </location>
</feature>
<dbReference type="Pfam" id="PF09376">
    <property type="entry name" value="NurA"/>
    <property type="match status" value="1"/>
</dbReference>
<reference evidence="3" key="1">
    <citation type="journal article" date="2015" name="MBio">
        <title>Genome-Resolved Metagenomic Analysis Reveals Roles for Candidate Phyla and Other Microbial Community Members in Biogeochemical Transformations in Oil Reservoirs.</title>
        <authorList>
            <person name="Hu P."/>
            <person name="Tom L."/>
            <person name="Singh A."/>
            <person name="Thomas B.C."/>
            <person name="Baker B.J."/>
            <person name="Piceno Y.M."/>
            <person name="Andersen G.L."/>
            <person name="Banfield J.F."/>
        </authorList>
    </citation>
    <scope>NUCLEOTIDE SEQUENCE [LARGE SCALE GENOMIC DNA]</scope>
</reference>
<protein>
    <recommendedName>
        <fullName evidence="1">NurA domain-containing protein</fullName>
    </recommendedName>
</protein>
<dbReference type="AlphaFoldDB" id="A0A101GKT9"/>
<name>A0A101GKT9_9EURY</name>
<sequence>VMDQKDLYRDAIRRVTGRIREAAPEDLAGRFSACSGFNAASYRRCRPEFDGAVCAVDGSNTIVLDAGSFAIAAVRASVSAYAGGTRLCHRTTPLQIVTVNPGVGNEDFDTLFSDCFHCPPKAHLDHDDPVRNTAVIRDTLEFWAAMEMAAELDTGDLIVLDGTLQVRHASHDEVVENLLNLCNLRGVLIAAVTKRTSLTWGGGHPVVPAAEGLARDLGIPEPWYLRVSAAEDLIDRRETYLWKQRGEQYVARLHPRAQRAFKVEIPKYYSQELVEQVFSALAAYADDGRVTGYPYPLLDAHLTTRIGRDAVDQVRQDIIRGMDLLGMRLADYTGIFGDYHDEFDRY</sequence>
<evidence type="ECO:0000259" key="1">
    <source>
        <dbReference type="SMART" id="SM00933"/>
    </source>
</evidence>
<dbReference type="Proteomes" id="UP000054323">
    <property type="component" value="Unassembled WGS sequence"/>
</dbReference>
<gene>
    <name evidence="2" type="ORF">XD82_1667</name>
</gene>
<evidence type="ECO:0000313" key="3">
    <source>
        <dbReference type="Proteomes" id="UP000054323"/>
    </source>
</evidence>
<feature type="non-terminal residue" evidence="2">
    <location>
        <position position="1"/>
    </location>
</feature>